<dbReference type="GeneID" id="117666174"/>
<evidence type="ECO:0000313" key="9">
    <source>
        <dbReference type="Proteomes" id="UP001652622"/>
    </source>
</evidence>
<dbReference type="CDD" id="cd21247">
    <property type="entry name" value="CH_SPTBN5_rpt1"/>
    <property type="match status" value="1"/>
</dbReference>
<feature type="region of interest" description="Disordered" evidence="6">
    <location>
        <begin position="3828"/>
        <end position="3865"/>
    </location>
</feature>
<dbReference type="InterPro" id="IPR018159">
    <property type="entry name" value="Spectrin/alpha-actinin"/>
</dbReference>
<feature type="region of interest" description="Disordered" evidence="6">
    <location>
        <begin position="3534"/>
        <end position="3563"/>
    </location>
</feature>
<dbReference type="SMART" id="SM00233">
    <property type="entry name" value="PH"/>
    <property type="match status" value="1"/>
</dbReference>
<feature type="domain" description="Calponin-homology (CH)" evidence="8">
    <location>
        <begin position="47"/>
        <end position="152"/>
    </location>
</feature>
<name>A0ABM3Z743_PANGU</name>
<dbReference type="Pfam" id="PF00435">
    <property type="entry name" value="Spectrin"/>
    <property type="match status" value="28"/>
</dbReference>
<keyword evidence="9" id="KW-1185">Reference proteome</keyword>
<dbReference type="InterPro" id="IPR001849">
    <property type="entry name" value="PH_domain"/>
</dbReference>
<accession>A0ABM3Z743</accession>
<evidence type="ECO:0000313" key="10">
    <source>
        <dbReference type="RefSeq" id="XP_060544187.1"/>
    </source>
</evidence>
<feature type="region of interest" description="Disordered" evidence="6">
    <location>
        <begin position="3613"/>
        <end position="3644"/>
    </location>
</feature>
<gene>
    <name evidence="10" type="primary">SPTBN5</name>
</gene>
<dbReference type="SUPFAM" id="SSF47576">
    <property type="entry name" value="Calponin-homology domain, CH-domain"/>
    <property type="match status" value="1"/>
</dbReference>
<dbReference type="PRINTS" id="PR00683">
    <property type="entry name" value="SPECTRINPH"/>
</dbReference>
<feature type="domain" description="Calponin-homology (CH)" evidence="8">
    <location>
        <begin position="170"/>
        <end position="275"/>
    </location>
</feature>
<evidence type="ECO:0000259" key="7">
    <source>
        <dbReference type="PROSITE" id="PS50003"/>
    </source>
</evidence>
<keyword evidence="3" id="KW-0677">Repeat</keyword>
<dbReference type="RefSeq" id="XP_060544187.1">
    <property type="nucleotide sequence ID" value="XM_060688204.1"/>
</dbReference>
<proteinExistence type="inferred from homology"/>
<evidence type="ECO:0000259" key="8">
    <source>
        <dbReference type="PROSITE" id="PS50021"/>
    </source>
</evidence>
<feature type="coiled-coil region" evidence="5">
    <location>
        <begin position="2830"/>
        <end position="2857"/>
    </location>
</feature>
<evidence type="ECO:0000256" key="4">
    <source>
        <dbReference type="ARBA" id="ARBA00023203"/>
    </source>
</evidence>
<dbReference type="Gene3D" id="1.10.418.10">
    <property type="entry name" value="Calponin-like domain"/>
    <property type="match status" value="2"/>
</dbReference>
<sequence>MSPKELDLHSLEKNQKGYESFYKHLKVTMEEEYVQGQFKKLQAQRMIMQKKTFTNWLNNVFYKHTANIKILDLYTELKDGIYLLHLLELLSSEQLPRPNKGKMRVHFLENNSKAIQFLKSKVHVKLIGPENIVDGDQTLILGLMWIIILRFQISLISLDKDEFGSRVDALSSNEALLVWCQRKTASYSNVNVKDFSKSWNDGLAFNALIHAHRPDLIQYSSLRHDQPIINLNNSFTVAEKHLGILKLLDAEDVAVPFPDERSIMTYVSFYYHYFSRQKQGQTVQKRLAKIVFCLKETDELKFQYEHMIFELLKWIKLKVTELDDRSFPNSLEEMRFLMNNFKVFRTKEKPPKYREKGIIEANFFHIRTKQQVNNQRAYLPPEGRTLRDLEREWIALEKAEGSRGKAILQELLRLEKVEQQVQMFLKKAAIREAYLRNMREIIKKQDDWQPDNVEQLQAGTRKLEAIEADMLPQDQRFKALSAMAAEIMRENYQDKALIAKKQMDIIHQWQDLWGHLKRQKHTMGKMQEVLVLLRDIDTIMEELKGVQVYILVSSKDCGKELLEAVELLQKHKLVASQISSLEESIMYIAAKTEDIIQRKPLKSEILQAKYQMLHQLHQNLQDSCQRRQHQLEGALKLLEFFHECKEEEKWLSDKWKLVKMGTLEDDLTHISASLQNHKSLQVECDSHQAICSKIICKGQELSQNNPSNQEIQKKLKGIQQLWQQLQDEMTNCKFRLDTAALIQHYFADINEVDSWLQEKHTLLASKDYGKDESSAEALLHRHLRLEKELAAYFREISHLEEQAHSVAQQVVLLIQAALISSKQHRKKELQERIQLYQYYNSCEEFQSWIDDKEKIFQTIQPKANNVEAMQQKFQNFLIELAAGQKQLDEISSSADMFSKRCPGKQKEIQTRKQEINKRWECLEALKEEKGSELIGVTDVKTFLQDCHDTQELLQDKMASLEDLGQGSKPAVLEVQACKLSVCERDILVLERKIEYQKRIANLIQDSNPAESHAIKEHGEYMENLLLMLKLKAEEKKVVLQIAKDQQAFLQESNRLLLWIDGVKEKLTSEEMCIDVISAEQLLKEHQDLLEEIQSQNHRFKQLQELGEKVADSSSNMGTLDVGKYIDRIAQGRNELDELWMERQKKLQENVALQKFIKEIDSILAAISSYEAFFQTDNLGDHMDSTQNLLKQHEDFEQVLLVLKHRTNATNAQGEQLIERGHFACDRIKKTMVTLCERWKSLINKYEQKKRRLLDSLLLQEFIRDTAELLVWMEEKYKIASDESYRDPTNILRKLKRHEAAEQEMMANKKHFMGVMTAGNQLIQNGHYAADSIQDKMLEIKKKWEKLYSKMIEHGDKLRQAGQQEQLMELLEDADEKIEKIERMLRNAELGHDLRSSRNLLKEHRQLENEMQGLAEKMNSIVSHAKSVATHHFNRERILDETQSYLESINTLLTTAFLKNLIYRFDSLQNPLAERGHLLEANVELFQFYHYHDMEMTWINERMSIANSTIQGKSLNGAQSLLQKQKELQVEVKAHKQQISRVLKKGNAMAEVTCMSSQRIKEKCQELSKNWTELEEACDKKIKQLQQSVVYYQFLMDTWDLENWVAEKLPLITNKDCGNDEAATLNHIAKHKALEHEIGIYQNLVMELEETAKTLPLSDSIHYDEVDMPQRQVHIKLQELQTLAKARGKRLEETLELHDFLSEYEDLDGWINKQKQVASSEDYGPDYDHVLLLCVKYEKSQHQMEIASQRVAACHQLAQKMLDYGHVESREIRKKQKQLSNNWQELLEMTNYKGKLLQDAEAIYKCLQDLMEALSHIEDKLKTIPDSIAKDLNGVQSQLRKQATLEHELFGNEQQLHVLMDTADGVLCLCSERQAAEIKAKQQALVENWEVLRCKVEQNREQLEYACRLYRFQTYVRISMFFSHFLILYYSVLQLYWPVWDYSSWASEMIREMAAEETIRDVSTSGLKINQHQQLFPEIESRDEIYERVSQLGQELALEQKMATGEIQSVLETLIEAKHRVYQVWAQKKEWLEKTHLLQIFYRDCEYLDNISNSQEMYLKSCDFGSSVDEVIQQIKKQEAFEKILASQEEKELSLQEQMEKLQPGSELEVTQIQQRLSVVLKKRRCIRDLSQSRQEKLQAELLLALFYRSLTEAEGWINERMQKMKVPSFQNFNKSCDKMKLLQKHQVFEAEILAHKDIIATVKMRGEALLHHNIPQSEEIRQKMYLLQEQWEMLNQAVAAHGKMLEESRDFLEFLQKVEHTEAWIRDKVVMVNIGDVGNDYEHCLQLLKKLNEFRGMSEGVTVDDAHIKGINALALRLKRQNEEEMKIIYQRREQLNERWNSFHGDLKMYKRKLEEALQIHALIREINDITERIGEKSSLIQALDYGKDVESVENLLRKHDEMEREIGIIQSKMESLEPELCQIKRNPSTISNKLTTKQKEMRNHWLQLQNQTKQRGEKLIASYQLQKFNSELKELLDWIQEIKSQIEIGDLPKSLAEAESLIEEHQEIKAKIEARGERFGALSNYGQKLGNSGHYEAPEIHHSLIKLQQALNEMIQAYEEQSLKLHQARDLQIFFGYVEESESWLSSKEAFLTNKDLGDSISSVESLQQKHMQFEKDLNTHLMKIDNIAIFAQKLKDSQHYDSENIMTKCQTVLRRKEKLLEIALMRRRLLEESWLLQKFLHNSFEIAAWMSEKNSIALDESWRDPSNLQTKLQKHQTFQAEIVANKNHLNRIKTEGEKMLHERHYASDVLQSRLQEIDELWDELLENCEEKKRKILDAYKALQFLHIVDEADKWLEDLDREMKIPESSDNLLILNDLLKKQEELEASFAAHRDHFQSLINRVQELQEEKHFLADEIEIRVDQVVHRYKSFREPLQERQQHLEANRLLCQFLQEVNEEFTWIHEKLPLASSRDYGQSLATVQSLQEKHQNLENEINSHDALIKAVISSGQKLIQEKQVASQTILEQIKELIISFENLKDEAQERRWRLVESHKAQHFFSELLEVESWMSEKGLLLETPDYGRNEESTQALLRKMEATKLDLEGFKSRIEKLKETGDYFLNSNNPESPIILPKLQSVLEQYLSLQDRAERQITALQEQSQLHQFERETQLVDAWLLSKQNMAESDNYGQDLENVEVLEKKFEDFMKEVETLGHTKVLLINNLASHLRTVCHNQISHIQKKTQDIHDRWERLQQAVQTRVENLRAAHQVHQYDRDVDDLKGWMQEKEAVVTRDYYGYDLLGVQTLLSQHEGVERELAAIAKELERVRGEAWRLGRLYPLPRENMMNRLSEVDECWEKLDKKCVERKLKLQQAEQVQIYFNDCRELIAWARKMHSLIVSEEVASDLLGAELLIKRHKEYKLDIDKQGLKYEDLEQTGNNLVKEGHFMCMEIEEKLSELLELMQKVREIWDLKKDLYEENWEIQLLKRELDFAETWLTAKESFLSDSNYGNSVSDVKHLLKKHQDFEKMLEAQEEKFAQLNRKTKRELKLLKQMTIEENEQMTTLIKVPSLRRRHSDKRSTIFEPKKTQQVSLTSSIPNLRDPFNVSPSQNSKESLHQISSEEDLMLINDSPEPRVLGLENSMPETENSLCPLLTSDLNIQQSNVGFLESHNSDFNPSDVINSCETSTSELETSEMKSQDGKGSPDDCQKILRSDLSSEGSETTSQISANQYIMAGFLEKRDQVLSRRKEVNPKTRAWNTFYVQLRRHKLDFYNDEKEVIQKIPPDLSLSIAGARCERLTNYPRKKYAFSLRTSDGAEYYLAALSQTLMEDWMHALWNNLDHNSNQKEVLIDANVVKPQIKPWISAAGTSTHKQTSKGFLLRKTPSFKANREKRLAGSSVKSETLTQNFKTPAPNSEDPGSRTEPMVNTTKCVDNLDAAERSRIETDLKKQKGIFKYLFRKK</sequence>
<evidence type="ECO:0000256" key="6">
    <source>
        <dbReference type="SAM" id="MobiDB-lite"/>
    </source>
</evidence>
<dbReference type="SUPFAM" id="SSF50729">
    <property type="entry name" value="PH domain-like"/>
    <property type="match status" value="1"/>
</dbReference>
<feature type="coiled-coil region" evidence="5">
    <location>
        <begin position="1075"/>
        <end position="1105"/>
    </location>
</feature>
<dbReference type="CDD" id="cd00176">
    <property type="entry name" value="SPEC"/>
    <property type="match status" value="15"/>
</dbReference>
<keyword evidence="2" id="KW-0117">Actin capping</keyword>
<dbReference type="PROSITE" id="PS00020">
    <property type="entry name" value="ACTININ_2"/>
    <property type="match status" value="1"/>
</dbReference>
<evidence type="ECO:0000256" key="5">
    <source>
        <dbReference type="SAM" id="Coils"/>
    </source>
</evidence>
<feature type="coiled-coil region" evidence="5">
    <location>
        <begin position="3241"/>
        <end position="3268"/>
    </location>
</feature>
<feature type="compositionally biased region" description="Basic and acidic residues" evidence="6">
    <location>
        <begin position="3631"/>
        <end position="3644"/>
    </location>
</feature>
<dbReference type="InterPro" id="IPR002017">
    <property type="entry name" value="Spectrin_repeat"/>
</dbReference>
<dbReference type="PROSITE" id="PS00019">
    <property type="entry name" value="ACTININ_1"/>
    <property type="match status" value="1"/>
</dbReference>
<dbReference type="SMART" id="SM00150">
    <property type="entry name" value="SPEC"/>
    <property type="match status" value="29"/>
</dbReference>
<feature type="compositionally biased region" description="Polar residues" evidence="6">
    <location>
        <begin position="3543"/>
        <end position="3556"/>
    </location>
</feature>
<keyword evidence="5" id="KW-0175">Coiled coil</keyword>
<dbReference type="InterPro" id="IPR011993">
    <property type="entry name" value="PH-like_dom_sf"/>
</dbReference>
<organism evidence="9 10">
    <name type="scientific">Pantherophis guttatus</name>
    <name type="common">Corn snake</name>
    <name type="synonym">Elaphe guttata</name>
    <dbReference type="NCBI Taxonomy" id="94885"/>
    <lineage>
        <taxon>Eukaryota</taxon>
        <taxon>Metazoa</taxon>
        <taxon>Chordata</taxon>
        <taxon>Craniata</taxon>
        <taxon>Vertebrata</taxon>
        <taxon>Euteleostomi</taxon>
        <taxon>Lepidosauria</taxon>
        <taxon>Squamata</taxon>
        <taxon>Bifurcata</taxon>
        <taxon>Unidentata</taxon>
        <taxon>Episquamata</taxon>
        <taxon>Toxicofera</taxon>
        <taxon>Serpentes</taxon>
        <taxon>Colubroidea</taxon>
        <taxon>Colubridae</taxon>
        <taxon>Colubrinae</taxon>
        <taxon>Pantherophis</taxon>
    </lineage>
</organism>
<dbReference type="InterPro" id="IPR001605">
    <property type="entry name" value="PH_dom-spectrin-type"/>
</dbReference>
<feature type="compositionally biased region" description="Polar residues" evidence="6">
    <location>
        <begin position="3836"/>
        <end position="3851"/>
    </location>
</feature>
<dbReference type="SUPFAM" id="SSF46966">
    <property type="entry name" value="Spectrin repeat"/>
    <property type="match status" value="25"/>
</dbReference>
<dbReference type="Gene3D" id="1.20.58.60">
    <property type="match status" value="21"/>
</dbReference>
<dbReference type="InterPro" id="IPR001715">
    <property type="entry name" value="CH_dom"/>
</dbReference>
<dbReference type="InterPro" id="IPR036872">
    <property type="entry name" value="CH_dom_sf"/>
</dbReference>
<keyword evidence="4" id="KW-0009">Actin-binding</keyword>
<comment type="similarity">
    <text evidence="1">Belongs to the spectrin family.</text>
</comment>
<protein>
    <submittedName>
        <fullName evidence="10">Spectrin beta chain, non-erythrocytic 5</fullName>
    </submittedName>
</protein>
<dbReference type="InterPro" id="IPR001589">
    <property type="entry name" value="Actinin_actin-bd_CS"/>
</dbReference>
<feature type="coiled-coil region" evidence="5">
    <location>
        <begin position="1363"/>
        <end position="1416"/>
    </location>
</feature>
<dbReference type="PANTHER" id="PTHR11915">
    <property type="entry name" value="SPECTRIN/FILAMIN RELATED CYTOSKELETAL PROTEIN"/>
    <property type="match status" value="1"/>
</dbReference>
<feature type="coiled-coil region" evidence="5">
    <location>
        <begin position="2915"/>
        <end position="2985"/>
    </location>
</feature>
<feature type="coiled-coil region" evidence="5">
    <location>
        <begin position="3035"/>
        <end position="3098"/>
    </location>
</feature>
<dbReference type="PROSITE" id="PS50003">
    <property type="entry name" value="PH_DOMAIN"/>
    <property type="match status" value="1"/>
</dbReference>
<dbReference type="Gene3D" id="2.30.29.30">
    <property type="entry name" value="Pleckstrin-homology domain (PH domain)/Phosphotyrosine-binding domain (PTB)"/>
    <property type="match status" value="1"/>
</dbReference>
<dbReference type="PROSITE" id="PS50021">
    <property type="entry name" value="CH"/>
    <property type="match status" value="2"/>
</dbReference>
<dbReference type="Proteomes" id="UP001652622">
    <property type="component" value="Unplaced"/>
</dbReference>
<reference evidence="10" key="1">
    <citation type="submission" date="2025-08" db="UniProtKB">
        <authorList>
            <consortium name="RefSeq"/>
        </authorList>
    </citation>
    <scope>IDENTIFICATION</scope>
    <source>
        <tissue evidence="10">Blood</tissue>
    </source>
</reference>
<evidence type="ECO:0000256" key="3">
    <source>
        <dbReference type="ARBA" id="ARBA00022737"/>
    </source>
</evidence>
<evidence type="ECO:0000256" key="1">
    <source>
        <dbReference type="ARBA" id="ARBA00006826"/>
    </source>
</evidence>
<feature type="domain" description="PH" evidence="7">
    <location>
        <begin position="3668"/>
        <end position="3778"/>
    </location>
</feature>
<dbReference type="SMART" id="SM00033">
    <property type="entry name" value="CH"/>
    <property type="match status" value="2"/>
</dbReference>
<feature type="coiled-coil region" evidence="5">
    <location>
        <begin position="1517"/>
        <end position="1576"/>
    </location>
</feature>
<feature type="coiled-coil region" evidence="5">
    <location>
        <begin position="3453"/>
        <end position="3487"/>
    </location>
</feature>
<dbReference type="Pfam" id="PF00169">
    <property type="entry name" value="PH"/>
    <property type="match status" value="1"/>
</dbReference>
<dbReference type="Pfam" id="PF00307">
    <property type="entry name" value="CH"/>
    <property type="match status" value="2"/>
</dbReference>
<evidence type="ECO:0000256" key="2">
    <source>
        <dbReference type="ARBA" id="ARBA00022467"/>
    </source>
</evidence>